<sequence length="167" mass="18680">MGSFESWVPFRRPSFRVQVNAEFSGINCEQWDLPRGTNHIEAVAIRYVAALSDMPTLWHHTIAEQFEAERYEDTGAYRAFIGADECRRGVELEGYGARFSFVFREMFIVFTSSAPCSPKSCFTAGFVAESRDPCIVVNVASSMVVTSGLLAVKSKAGPRSQFDVREE</sequence>
<comment type="caution">
    <text evidence="1">The sequence shown here is derived from an EMBL/GenBank/DDBJ whole genome shotgun (WGS) entry which is preliminary data.</text>
</comment>
<accession>A0A8H5F3V6</accession>
<organism evidence="1 2">
    <name type="scientific">Psilocybe cf. subviscida</name>
    <dbReference type="NCBI Taxonomy" id="2480587"/>
    <lineage>
        <taxon>Eukaryota</taxon>
        <taxon>Fungi</taxon>
        <taxon>Dikarya</taxon>
        <taxon>Basidiomycota</taxon>
        <taxon>Agaricomycotina</taxon>
        <taxon>Agaricomycetes</taxon>
        <taxon>Agaricomycetidae</taxon>
        <taxon>Agaricales</taxon>
        <taxon>Agaricineae</taxon>
        <taxon>Strophariaceae</taxon>
        <taxon>Psilocybe</taxon>
    </lineage>
</organism>
<dbReference type="AlphaFoldDB" id="A0A8H5F3V6"/>
<evidence type="ECO:0000313" key="2">
    <source>
        <dbReference type="Proteomes" id="UP000567179"/>
    </source>
</evidence>
<protein>
    <submittedName>
        <fullName evidence="1">Uncharacterized protein</fullName>
    </submittedName>
</protein>
<proteinExistence type="predicted"/>
<reference evidence="1 2" key="1">
    <citation type="journal article" date="2020" name="ISME J.">
        <title>Uncovering the hidden diversity of litter-decomposition mechanisms in mushroom-forming fungi.</title>
        <authorList>
            <person name="Floudas D."/>
            <person name="Bentzer J."/>
            <person name="Ahren D."/>
            <person name="Johansson T."/>
            <person name="Persson P."/>
            <person name="Tunlid A."/>
        </authorList>
    </citation>
    <scope>NUCLEOTIDE SEQUENCE [LARGE SCALE GENOMIC DNA]</scope>
    <source>
        <strain evidence="1 2">CBS 101986</strain>
    </source>
</reference>
<keyword evidence="2" id="KW-1185">Reference proteome</keyword>
<dbReference type="EMBL" id="JAACJJ010000028">
    <property type="protein sequence ID" value="KAF5322288.1"/>
    <property type="molecule type" value="Genomic_DNA"/>
</dbReference>
<name>A0A8H5F3V6_9AGAR</name>
<evidence type="ECO:0000313" key="1">
    <source>
        <dbReference type="EMBL" id="KAF5322288.1"/>
    </source>
</evidence>
<dbReference type="Proteomes" id="UP000567179">
    <property type="component" value="Unassembled WGS sequence"/>
</dbReference>
<gene>
    <name evidence="1" type="ORF">D9619_000172</name>
</gene>